<keyword evidence="2" id="KW-0812">Transmembrane</keyword>
<protein>
    <submittedName>
        <fullName evidence="3">Uncharacterized protein</fullName>
    </submittedName>
</protein>
<reference evidence="3 4" key="1">
    <citation type="submission" date="2020-07" db="EMBL/GenBank/DDBJ databases">
        <title>Endozoicomonas sp. nov., isolated from sediment.</title>
        <authorList>
            <person name="Gu T."/>
        </authorList>
    </citation>
    <scope>NUCLEOTIDE SEQUENCE [LARGE SCALE GENOMIC DNA]</scope>
    <source>
        <strain evidence="3 4">SM1973</strain>
    </source>
</reference>
<gene>
    <name evidence="3" type="ORF">H0A36_17240</name>
</gene>
<dbReference type="AlphaFoldDB" id="A0A853ICV7"/>
<organism evidence="3 4">
    <name type="scientific">Spartinivicinus marinus</name>
    <dbReference type="NCBI Taxonomy" id="2994442"/>
    <lineage>
        <taxon>Bacteria</taxon>
        <taxon>Pseudomonadati</taxon>
        <taxon>Pseudomonadota</taxon>
        <taxon>Gammaproteobacteria</taxon>
        <taxon>Oceanospirillales</taxon>
        <taxon>Zooshikellaceae</taxon>
        <taxon>Spartinivicinus</taxon>
    </lineage>
</organism>
<proteinExistence type="predicted"/>
<comment type="caution">
    <text evidence="3">The sequence shown here is derived from an EMBL/GenBank/DDBJ whole genome shotgun (WGS) entry which is preliminary data.</text>
</comment>
<keyword evidence="2" id="KW-0472">Membrane</keyword>
<evidence type="ECO:0000313" key="4">
    <source>
        <dbReference type="Proteomes" id="UP000569732"/>
    </source>
</evidence>
<evidence type="ECO:0000256" key="1">
    <source>
        <dbReference type="SAM" id="MobiDB-lite"/>
    </source>
</evidence>
<dbReference type="EMBL" id="JACCKB010000029">
    <property type="protein sequence ID" value="NYZ67761.1"/>
    <property type="molecule type" value="Genomic_DNA"/>
</dbReference>
<keyword evidence="4" id="KW-1185">Reference proteome</keyword>
<keyword evidence="2" id="KW-1133">Transmembrane helix</keyword>
<dbReference type="RefSeq" id="WP_180569780.1">
    <property type="nucleotide sequence ID" value="NZ_JAPJZK010000001.1"/>
</dbReference>
<accession>A0A853ICV7</accession>
<feature type="compositionally biased region" description="Basic residues" evidence="1">
    <location>
        <begin position="223"/>
        <end position="253"/>
    </location>
</feature>
<evidence type="ECO:0000256" key="2">
    <source>
        <dbReference type="SAM" id="Phobius"/>
    </source>
</evidence>
<dbReference type="Proteomes" id="UP000569732">
    <property type="component" value="Unassembled WGS sequence"/>
</dbReference>
<evidence type="ECO:0000313" key="3">
    <source>
        <dbReference type="EMBL" id="NYZ67761.1"/>
    </source>
</evidence>
<feature type="region of interest" description="Disordered" evidence="1">
    <location>
        <begin position="219"/>
        <end position="253"/>
    </location>
</feature>
<sequence length="253" mass="29332">MRYEKLCCFLSYITPTDIMKYLLSFLVLTFSVILNVIFLPFRMLLSLFGVFSRSPKGSYTEGKDVIKMRCEGDVLNVNCDSLNEEEQAEFRAVITAGMDFPRYDGKVKHAYELKYVKNSKTCPRCQLEVRQYYANFIYATQVAPRVMFAPAGFFCIECPTVIIDHEMIKKGVAKEFQLQGVVGIDYDTQRQPDIFQTWNGNETIHIVDEGQKIPGLSMAQIKSHSHSNKKEKSQRRKHIAKQKQSRRKNRRKN</sequence>
<name>A0A853ICV7_9GAMM</name>
<feature type="transmembrane region" description="Helical" evidence="2">
    <location>
        <begin position="21"/>
        <end position="45"/>
    </location>
</feature>